<accession>A0A225CLP7</accession>
<feature type="region of interest" description="Disordered" evidence="1">
    <location>
        <begin position="1"/>
        <end position="29"/>
    </location>
</feature>
<keyword evidence="3" id="KW-1185">Reference proteome</keyword>
<dbReference type="EMBL" id="MZMQ01000001">
    <property type="protein sequence ID" value="OQJ63306.1"/>
    <property type="molecule type" value="Genomic_DNA"/>
</dbReference>
<organism evidence="2 3">
    <name type="scientific">Clavibacter tessellarius</name>
    <dbReference type="NCBI Taxonomy" id="31965"/>
    <lineage>
        <taxon>Bacteria</taxon>
        <taxon>Bacillati</taxon>
        <taxon>Actinomycetota</taxon>
        <taxon>Actinomycetes</taxon>
        <taxon>Micrococcales</taxon>
        <taxon>Microbacteriaceae</taxon>
        <taxon>Clavibacter</taxon>
    </lineage>
</organism>
<gene>
    <name evidence="2" type="ORF">B5P24_10005</name>
</gene>
<reference evidence="2" key="1">
    <citation type="submission" date="2017-08" db="EMBL/GenBank/DDBJ databases">
        <title>Genomes of multiple Clavibacter strains from different subspecies.</title>
        <authorList>
            <person name="Yuan X.-K."/>
            <person name="Li X.-S."/>
            <person name="Nie J."/>
            <person name="De Boer S.H."/>
        </authorList>
    </citation>
    <scope>NUCLEOTIDE SEQUENCE [LARGE SCALE GENOMIC DNA]</scope>
    <source>
        <strain evidence="2">ATCC 33566</strain>
    </source>
</reference>
<feature type="compositionally biased region" description="Low complexity" evidence="1">
    <location>
        <begin position="1"/>
        <end position="14"/>
    </location>
</feature>
<evidence type="ECO:0000313" key="2">
    <source>
        <dbReference type="EMBL" id="OQJ63306.1"/>
    </source>
</evidence>
<proteinExistence type="predicted"/>
<protein>
    <submittedName>
        <fullName evidence="2">Uncharacterized protein</fullName>
    </submittedName>
</protein>
<comment type="caution">
    <text evidence="2">The sequence shown here is derived from an EMBL/GenBank/DDBJ whole genome shotgun (WGS) entry which is preliminary data.</text>
</comment>
<feature type="compositionally biased region" description="Acidic residues" evidence="1">
    <location>
        <begin position="58"/>
        <end position="68"/>
    </location>
</feature>
<evidence type="ECO:0000256" key="1">
    <source>
        <dbReference type="SAM" id="MobiDB-lite"/>
    </source>
</evidence>
<sequence>MTVTDATSTTPADDATGDDTALDTEAMAHDTVVNDAVAGETVLPDADEPVEQIDEDDAVAAADAEPEADALGVDGEAEPALAPNDLAGQDIDLDDTPPS</sequence>
<dbReference type="RefSeq" id="WP_094128921.1">
    <property type="nucleotide sequence ID" value="NZ_JBHUJP010000004.1"/>
</dbReference>
<evidence type="ECO:0000313" key="3">
    <source>
        <dbReference type="Proteomes" id="UP000215316"/>
    </source>
</evidence>
<name>A0A225CLP7_9MICO</name>
<dbReference type="Proteomes" id="UP000215316">
    <property type="component" value="Unassembled WGS sequence"/>
</dbReference>
<dbReference type="AlphaFoldDB" id="A0A225CLP7"/>
<feature type="region of interest" description="Disordered" evidence="1">
    <location>
        <begin position="58"/>
        <end position="99"/>
    </location>
</feature>